<name>A0A139WCW5_TRICA</name>
<feature type="transmembrane region" description="Helical" evidence="13">
    <location>
        <begin position="431"/>
        <end position="451"/>
    </location>
</feature>
<dbReference type="Pfam" id="PF07690">
    <property type="entry name" value="MFS_1"/>
    <property type="match status" value="3"/>
</dbReference>
<dbReference type="Proteomes" id="UP000007266">
    <property type="component" value="Linkage group 8"/>
</dbReference>
<dbReference type="InParanoid" id="A0A139WCW5"/>
<feature type="transmembrane region" description="Helical" evidence="13">
    <location>
        <begin position="1029"/>
        <end position="1050"/>
    </location>
</feature>
<dbReference type="GO" id="GO:0022857">
    <property type="term" value="F:transmembrane transporter activity"/>
    <property type="evidence" value="ECO:0000318"/>
    <property type="project" value="GO_Central"/>
</dbReference>
<accession>A0A139WCW5</accession>
<feature type="transmembrane region" description="Helical" evidence="13">
    <location>
        <begin position="763"/>
        <end position="788"/>
    </location>
</feature>
<feature type="domain" description="Major facilitator superfamily (MFS) profile" evidence="14">
    <location>
        <begin position="433"/>
        <end position="856"/>
    </location>
</feature>
<dbReference type="PROSITE" id="PS50850">
    <property type="entry name" value="MFS"/>
    <property type="match status" value="3"/>
</dbReference>
<feature type="transmembrane region" description="Helical" evidence="13">
    <location>
        <begin position="895"/>
        <end position="920"/>
    </location>
</feature>
<keyword evidence="16" id="KW-1185">Reference proteome</keyword>
<feature type="domain" description="Major facilitator superfamily (MFS) profile" evidence="14">
    <location>
        <begin position="24"/>
        <end position="440"/>
    </location>
</feature>
<comment type="function">
    <text evidence="10">May be an inorganic phosphate cotransporter.</text>
</comment>
<comment type="subcellular location">
    <subcellularLocation>
        <location evidence="1">Membrane</location>
        <topology evidence="1">Multi-pass membrane protein</topology>
    </subcellularLocation>
</comment>
<keyword evidence="9" id="KW-0406">Ion transport</keyword>
<evidence type="ECO:0000256" key="13">
    <source>
        <dbReference type="SAM" id="Phobius"/>
    </source>
</evidence>
<evidence type="ECO:0000256" key="2">
    <source>
        <dbReference type="ARBA" id="ARBA00008586"/>
    </source>
</evidence>
<dbReference type="eggNOG" id="KOG2532">
    <property type="taxonomic scope" value="Eukaryota"/>
</dbReference>
<feature type="transmembrane region" description="Helical" evidence="13">
    <location>
        <begin position="599"/>
        <end position="619"/>
    </location>
</feature>
<feature type="transmembrane region" description="Helical" evidence="13">
    <location>
        <begin position="1295"/>
        <end position="1313"/>
    </location>
</feature>
<feature type="transmembrane region" description="Helical" evidence="13">
    <location>
        <begin position="967"/>
        <end position="987"/>
    </location>
</feature>
<dbReference type="PANTHER" id="PTHR11662:SF280">
    <property type="entry name" value="FI21844P1-RELATED"/>
    <property type="match status" value="1"/>
</dbReference>
<keyword evidence="6 13" id="KW-1133">Transmembrane helix</keyword>
<feature type="transmembrane region" description="Helical" evidence="13">
    <location>
        <begin position="1226"/>
        <end position="1247"/>
    </location>
</feature>
<evidence type="ECO:0000256" key="12">
    <source>
        <dbReference type="SAM" id="MobiDB-lite"/>
    </source>
</evidence>
<dbReference type="FunFam" id="1.20.1250.20:FF:000144">
    <property type="entry name" value="Picot, isoform B"/>
    <property type="match status" value="2"/>
</dbReference>
<feature type="transmembrane region" description="Helical" evidence="13">
    <location>
        <begin position="1062"/>
        <end position="1081"/>
    </location>
</feature>
<evidence type="ECO:0000256" key="6">
    <source>
        <dbReference type="ARBA" id="ARBA00022989"/>
    </source>
</evidence>
<reference evidence="15 16" key="1">
    <citation type="journal article" date="2008" name="Nature">
        <title>The genome of the model beetle and pest Tribolium castaneum.</title>
        <authorList>
            <consortium name="Tribolium Genome Sequencing Consortium"/>
            <person name="Richards S."/>
            <person name="Gibbs R.A."/>
            <person name="Weinstock G.M."/>
            <person name="Brown S.J."/>
            <person name="Denell R."/>
            <person name="Beeman R.W."/>
            <person name="Gibbs R."/>
            <person name="Beeman R.W."/>
            <person name="Brown S.J."/>
            <person name="Bucher G."/>
            <person name="Friedrich M."/>
            <person name="Grimmelikhuijzen C.J."/>
            <person name="Klingler M."/>
            <person name="Lorenzen M."/>
            <person name="Richards S."/>
            <person name="Roth S."/>
            <person name="Schroder R."/>
            <person name="Tautz D."/>
            <person name="Zdobnov E.M."/>
            <person name="Muzny D."/>
            <person name="Gibbs R.A."/>
            <person name="Weinstock G.M."/>
            <person name="Attaway T."/>
            <person name="Bell S."/>
            <person name="Buhay C.J."/>
            <person name="Chandrabose M.N."/>
            <person name="Chavez D."/>
            <person name="Clerk-Blankenburg K.P."/>
            <person name="Cree A."/>
            <person name="Dao M."/>
            <person name="Davis C."/>
            <person name="Chacko J."/>
            <person name="Dinh H."/>
            <person name="Dugan-Rocha S."/>
            <person name="Fowler G."/>
            <person name="Garner T.T."/>
            <person name="Garnes J."/>
            <person name="Gnirke A."/>
            <person name="Hawes A."/>
            <person name="Hernandez J."/>
            <person name="Hines S."/>
            <person name="Holder M."/>
            <person name="Hume J."/>
            <person name="Jhangiani S.N."/>
            <person name="Joshi V."/>
            <person name="Khan Z.M."/>
            <person name="Jackson L."/>
            <person name="Kovar C."/>
            <person name="Kowis A."/>
            <person name="Lee S."/>
            <person name="Lewis L.R."/>
            <person name="Margolis J."/>
            <person name="Morgan M."/>
            <person name="Nazareth L.V."/>
            <person name="Nguyen N."/>
            <person name="Okwuonu G."/>
            <person name="Parker D."/>
            <person name="Richards S."/>
            <person name="Ruiz S.J."/>
            <person name="Santibanez J."/>
            <person name="Savard J."/>
            <person name="Scherer S.E."/>
            <person name="Schneider B."/>
            <person name="Sodergren E."/>
            <person name="Tautz D."/>
            <person name="Vattahil S."/>
            <person name="Villasana D."/>
            <person name="White C.S."/>
            <person name="Wright R."/>
            <person name="Park Y."/>
            <person name="Beeman R.W."/>
            <person name="Lord J."/>
            <person name="Oppert B."/>
            <person name="Lorenzen M."/>
            <person name="Brown S."/>
            <person name="Wang L."/>
            <person name="Savard J."/>
            <person name="Tautz D."/>
            <person name="Richards S."/>
            <person name="Weinstock G."/>
            <person name="Gibbs R.A."/>
            <person name="Liu Y."/>
            <person name="Worley K."/>
            <person name="Weinstock G."/>
            <person name="Elsik C.G."/>
            <person name="Reese J.T."/>
            <person name="Elhaik E."/>
            <person name="Landan G."/>
            <person name="Graur D."/>
            <person name="Arensburger P."/>
            <person name="Atkinson P."/>
            <person name="Beeman R.W."/>
            <person name="Beidler J."/>
            <person name="Brown S.J."/>
            <person name="Demuth J.P."/>
            <person name="Drury D.W."/>
            <person name="Du Y.Z."/>
            <person name="Fujiwara H."/>
            <person name="Lorenzen M."/>
            <person name="Maselli V."/>
            <person name="Osanai M."/>
            <person name="Park Y."/>
            <person name="Robertson H.M."/>
            <person name="Tu Z."/>
            <person name="Wang J.J."/>
            <person name="Wang S."/>
            <person name="Richards S."/>
            <person name="Song H."/>
            <person name="Zhang L."/>
            <person name="Sodergren E."/>
            <person name="Werner D."/>
            <person name="Stanke M."/>
            <person name="Morgenstern B."/>
            <person name="Solovyev V."/>
            <person name="Kosarev P."/>
            <person name="Brown G."/>
            <person name="Chen H.C."/>
            <person name="Ermolaeva O."/>
            <person name="Hlavina W."/>
            <person name="Kapustin Y."/>
            <person name="Kiryutin B."/>
            <person name="Kitts P."/>
            <person name="Maglott D."/>
            <person name="Pruitt K."/>
            <person name="Sapojnikov V."/>
            <person name="Souvorov A."/>
            <person name="Mackey A.J."/>
            <person name="Waterhouse R.M."/>
            <person name="Wyder S."/>
            <person name="Zdobnov E.M."/>
            <person name="Zdobnov E.M."/>
            <person name="Wyder S."/>
            <person name="Kriventseva E.V."/>
            <person name="Kadowaki T."/>
            <person name="Bork P."/>
            <person name="Aranda M."/>
            <person name="Bao R."/>
            <person name="Beermann A."/>
            <person name="Berns N."/>
            <person name="Bolognesi R."/>
            <person name="Bonneton F."/>
            <person name="Bopp D."/>
            <person name="Brown S.J."/>
            <person name="Bucher G."/>
            <person name="Butts T."/>
            <person name="Chaumot A."/>
            <person name="Denell R.E."/>
            <person name="Ferrier D.E."/>
            <person name="Friedrich M."/>
            <person name="Gordon C.M."/>
            <person name="Jindra M."/>
            <person name="Klingler M."/>
            <person name="Lan Q."/>
            <person name="Lattorff H.M."/>
            <person name="Laudet V."/>
            <person name="von Levetsow C."/>
            <person name="Liu Z."/>
            <person name="Lutz R."/>
            <person name="Lynch J.A."/>
            <person name="da Fonseca R.N."/>
            <person name="Posnien N."/>
            <person name="Reuter R."/>
            <person name="Roth S."/>
            <person name="Savard J."/>
            <person name="Schinko J.B."/>
            <person name="Schmitt C."/>
            <person name="Schoppmeier M."/>
            <person name="Schroder R."/>
            <person name="Shippy T.D."/>
            <person name="Simonnet F."/>
            <person name="Marques-Souza H."/>
            <person name="Tautz D."/>
            <person name="Tomoyasu Y."/>
            <person name="Trauner J."/>
            <person name="Van der Zee M."/>
            <person name="Vervoort M."/>
            <person name="Wittkopp N."/>
            <person name="Wimmer E.A."/>
            <person name="Yang X."/>
            <person name="Jones A.K."/>
            <person name="Sattelle D.B."/>
            <person name="Ebert P.R."/>
            <person name="Nelson D."/>
            <person name="Scott J.G."/>
            <person name="Beeman R.W."/>
            <person name="Muthukrishnan S."/>
            <person name="Kramer K.J."/>
            <person name="Arakane Y."/>
            <person name="Beeman R.W."/>
            <person name="Zhu Q."/>
            <person name="Hogenkamp D."/>
            <person name="Dixit R."/>
            <person name="Oppert B."/>
            <person name="Jiang H."/>
            <person name="Zou Z."/>
            <person name="Marshall J."/>
            <person name="Elpidina E."/>
            <person name="Vinokurov K."/>
            <person name="Oppert C."/>
            <person name="Zou Z."/>
            <person name="Evans J."/>
            <person name="Lu Z."/>
            <person name="Zhao P."/>
            <person name="Sumathipala N."/>
            <person name="Altincicek B."/>
            <person name="Vilcinskas A."/>
            <person name="Williams M."/>
            <person name="Hultmark D."/>
            <person name="Hetru C."/>
            <person name="Jiang H."/>
            <person name="Grimmelikhuijzen C.J."/>
            <person name="Hauser F."/>
            <person name="Cazzamali G."/>
            <person name="Williamson M."/>
            <person name="Park Y."/>
            <person name="Li B."/>
            <person name="Tanaka Y."/>
            <person name="Predel R."/>
            <person name="Neupert S."/>
            <person name="Schachtner J."/>
            <person name="Verleyen P."/>
            <person name="Raible F."/>
            <person name="Bork P."/>
            <person name="Friedrich M."/>
            <person name="Walden K.K."/>
            <person name="Robertson H.M."/>
            <person name="Angeli S."/>
            <person name="Foret S."/>
            <person name="Bucher G."/>
            <person name="Schuetz S."/>
            <person name="Maleszka R."/>
            <person name="Wimmer E.A."/>
            <person name="Beeman R.W."/>
            <person name="Lorenzen M."/>
            <person name="Tomoyasu Y."/>
            <person name="Miller S.C."/>
            <person name="Grossmann D."/>
            <person name="Bucher G."/>
        </authorList>
    </citation>
    <scope>NUCLEOTIDE SEQUENCE [LARGE SCALE GENOMIC DNA]</scope>
    <source>
        <strain evidence="15 16">Georgia GA2</strain>
    </source>
</reference>
<proteinExistence type="inferred from homology"/>
<evidence type="ECO:0000256" key="8">
    <source>
        <dbReference type="ARBA" id="ARBA00023136"/>
    </source>
</evidence>
<evidence type="ECO:0000256" key="1">
    <source>
        <dbReference type="ARBA" id="ARBA00004141"/>
    </source>
</evidence>
<feature type="transmembrane region" description="Helical" evidence="13">
    <location>
        <begin position="98"/>
        <end position="114"/>
    </location>
</feature>
<dbReference type="GO" id="GO:0006814">
    <property type="term" value="P:sodium ion transport"/>
    <property type="evidence" value="ECO:0007669"/>
    <property type="project" value="UniProtKB-KW"/>
</dbReference>
<sequence length="1344" mass="146728">MSEVKVKIQDEPPKPRKLIGVRHLQFVLLFLSLLIYFGMRISLSVAIISMTDDQPPDSTIPTYPEWDNTDTILSSFFWSYTIPQVFAGQLSEYFGPKWFLVSTMVLTSLVNIAIPPMAALMGSTGVIICRLLQGLLQSVLYPSVHHLISRWSPLYERSRVANFVYGGEVLGTAVSMLLTGVICGSSWGWPGSFYAYGGVGVGFAMVFAYLAENSPSCHKGITEEERDYIESSNSVNVEKKIPTPWWPLVTSLPVWAIIVAGIAQCFGSFALVTEIPGYMDNIMNYDINSNSQLSALPYVIQFFLGLAVSPLADLIAKRKLVTISTSRKIFNSLASVLPASGLIYLAFLTNYDKTLVTVLLIIAISTSTFASSGYLINVVDVAPNHSGTLFGIVNGINNVFSMLAPLSVSFFGTNKISETPPKPKNLIGVRHFQFVLMFFSILISFAIRTSLSVSIISMTAKTPPDPSIPTYPGWNNVDLILSSFFWGYIIPQIGAGQLSEFFGPKWFLVGTMIIGSLANIAIPPLAATLGPSGVITCRVIQGLTQGFLYPSILNLISRWAPLFERARISNFVYGSNSLGMAIAMPLTGVIAGSDLGWPVAFYIFGGLGIIWALIFAVFAQNSPSDHGGISQEEKEYIMRSNFVTTEKKKVPTPWSKIATSRPVWAVLLASIAQCFGYFTLMAEMPTYMSHMLKFDINSHSELAALPYLGNFFLGLFVSPLADLLVTKKICSISTVRKIFNGLAAFVPGAALTYLAFLENFTEALVTTFLVIACSFSSFIYSGYIVNIIDFAPNHSGTIMGMANCIGNVFSILGPITVGLFGEDKNDPLLWRKVFLLAAGIYGGCGLFYVVFASAEVQSWNEPEDEEKNENHSTKLPIENAKPTPKHFFGVRHVQIGLMFFSIIIFYAQRTSMSVAIIAMTDETPPSPNIPTYPKWDNTDIILSSFFWGYIVPQVGAGQLGEYFGPKWFLFTTMTIGSIFNILVPTMAEVMGPTGVIICRVVQGLNQGFLYPSTNNLISKWTPLYERSRVSSFVFGGSNVGIILSMIFTGALSGSSWGWPSAFYIYGAVGILWAIIFVIFVANSPALHPSISDEEREYIESNNSCDSGEKKKVPTPWKLIARSLPVWAVLVTSCGNSWGGFTLLTEIPSYMSNIMGFDINSNSQLSALPYLAMFIVAMGSAPIADKLISNKILTIGTTRKIFNSMGCLIPAAALFSLGLVDSSQKDLGTVLLVIAVGACGFVYSGALVNLVDLAPNHAGTLLGITNGTSTIFSILGPLSVQFLGSDKKDPILWRKVFWLTAGIYVGCGLFYAIFCSGELQEWNGEEDKVDRKKSESSTNKEKSPV</sequence>
<feature type="transmembrane region" description="Helical" evidence="13">
    <location>
        <begin position="163"/>
        <end position="187"/>
    </location>
</feature>
<dbReference type="InterPro" id="IPR020846">
    <property type="entry name" value="MFS_dom"/>
</dbReference>
<evidence type="ECO:0000256" key="3">
    <source>
        <dbReference type="ARBA" id="ARBA00022448"/>
    </source>
</evidence>
<evidence type="ECO:0000256" key="5">
    <source>
        <dbReference type="ARBA" id="ARBA00022847"/>
    </source>
</evidence>
<dbReference type="PANTHER" id="PTHR11662">
    <property type="entry name" value="SOLUTE CARRIER FAMILY 17"/>
    <property type="match status" value="1"/>
</dbReference>
<dbReference type="GO" id="GO:0015293">
    <property type="term" value="F:symporter activity"/>
    <property type="evidence" value="ECO:0007669"/>
    <property type="project" value="UniProtKB-KW"/>
</dbReference>
<evidence type="ECO:0000313" key="15">
    <source>
        <dbReference type="EMBL" id="KYB25789.1"/>
    </source>
</evidence>
<keyword evidence="9" id="KW-0739">Sodium transport</keyword>
<evidence type="ECO:0000256" key="4">
    <source>
        <dbReference type="ARBA" id="ARBA00022692"/>
    </source>
</evidence>
<dbReference type="OMA" id="WATFITH"/>
<feature type="region of interest" description="Disordered" evidence="12">
    <location>
        <begin position="1323"/>
        <end position="1344"/>
    </location>
</feature>
<feature type="transmembrane region" description="Helical" evidence="13">
    <location>
        <begin position="833"/>
        <end position="851"/>
    </location>
</feature>
<feature type="transmembrane region" description="Helical" evidence="13">
    <location>
        <begin position="1259"/>
        <end position="1283"/>
    </location>
</feature>
<feature type="transmembrane region" description="Helical" evidence="13">
    <location>
        <begin position="539"/>
        <end position="559"/>
    </location>
</feature>
<dbReference type="FunFam" id="1.20.1250.20:FF:000003">
    <property type="entry name" value="Solute carrier family 17 member 3"/>
    <property type="match status" value="2"/>
</dbReference>
<evidence type="ECO:0000256" key="9">
    <source>
        <dbReference type="ARBA" id="ARBA00023201"/>
    </source>
</evidence>
<gene>
    <name evidence="15" type="primary">AUGUSTUS-3.0.2_34169</name>
    <name evidence="15" type="ORF">TcasGA2_TC034169</name>
</gene>
<feature type="transmembrane region" description="Helical" evidence="13">
    <location>
        <begin position="663"/>
        <end position="682"/>
    </location>
</feature>
<feature type="transmembrane region" description="Helical" evidence="13">
    <location>
        <begin position="388"/>
        <end position="411"/>
    </location>
</feature>
<keyword evidence="8 13" id="KW-0472">Membrane</keyword>
<dbReference type="EMBL" id="KQ971362">
    <property type="protein sequence ID" value="KYB25789.1"/>
    <property type="molecule type" value="Genomic_DNA"/>
</dbReference>
<feature type="transmembrane region" description="Helical" evidence="13">
    <location>
        <begin position="1164"/>
        <end position="1180"/>
    </location>
</feature>
<reference evidence="15 16" key="2">
    <citation type="journal article" date="2010" name="Nucleic Acids Res.">
        <title>BeetleBase in 2010: revisions to provide comprehensive genomic information for Tribolium castaneum.</title>
        <authorList>
            <person name="Kim H.S."/>
            <person name="Murphy T."/>
            <person name="Xia J."/>
            <person name="Caragea D."/>
            <person name="Park Y."/>
            <person name="Beeman R.W."/>
            <person name="Lorenzen M.D."/>
            <person name="Butcher S."/>
            <person name="Manak J.R."/>
            <person name="Brown S.J."/>
        </authorList>
    </citation>
    <scope>GENOME REANNOTATION</scope>
    <source>
        <strain evidence="15 16">Georgia GA2</strain>
    </source>
</reference>
<feature type="transmembrane region" description="Helical" evidence="13">
    <location>
        <begin position="26"/>
        <end position="51"/>
    </location>
</feature>
<feature type="transmembrane region" description="Helical" evidence="13">
    <location>
        <begin position="738"/>
        <end position="757"/>
    </location>
</feature>
<evidence type="ECO:0000256" key="10">
    <source>
        <dbReference type="ARBA" id="ARBA00054632"/>
    </source>
</evidence>
<feature type="transmembrane region" description="Helical" evidence="13">
    <location>
        <begin position="328"/>
        <end position="348"/>
    </location>
</feature>
<dbReference type="InterPro" id="IPR050382">
    <property type="entry name" value="MFS_Na/Anion_cotransporter"/>
</dbReference>
<evidence type="ECO:0000313" key="16">
    <source>
        <dbReference type="Proteomes" id="UP000007266"/>
    </source>
</evidence>
<feature type="transmembrane region" description="Helical" evidence="13">
    <location>
        <begin position="702"/>
        <end position="726"/>
    </location>
</feature>
<evidence type="ECO:0000256" key="11">
    <source>
        <dbReference type="ARBA" id="ARBA00068450"/>
    </source>
</evidence>
<feature type="transmembrane region" description="Helical" evidence="13">
    <location>
        <begin position="354"/>
        <end position="376"/>
    </location>
</feature>
<feature type="transmembrane region" description="Helical" evidence="13">
    <location>
        <begin position="193"/>
        <end position="211"/>
    </location>
</feature>
<feature type="transmembrane region" description="Helical" evidence="13">
    <location>
        <begin position="571"/>
        <end position="593"/>
    </location>
</feature>
<dbReference type="SUPFAM" id="SSF103473">
    <property type="entry name" value="MFS general substrate transporter"/>
    <property type="match status" value="3"/>
</dbReference>
<feature type="transmembrane region" description="Helical" evidence="13">
    <location>
        <begin position="1200"/>
        <end position="1219"/>
    </location>
</feature>
<evidence type="ECO:0000259" key="14">
    <source>
        <dbReference type="PROSITE" id="PS50850"/>
    </source>
</evidence>
<feature type="compositionally biased region" description="Basic and acidic residues" evidence="12">
    <location>
        <begin position="1324"/>
        <end position="1344"/>
    </location>
</feature>
<dbReference type="GO" id="GO:0016020">
    <property type="term" value="C:membrane"/>
    <property type="evidence" value="ECO:0000318"/>
    <property type="project" value="GO_Central"/>
</dbReference>
<dbReference type="InterPro" id="IPR011701">
    <property type="entry name" value="MFS"/>
</dbReference>
<protein>
    <recommendedName>
        <fullName evidence="11">Putative inorganic phosphate cotransporter</fullName>
    </recommendedName>
</protein>
<keyword evidence="5" id="KW-0769">Symport</keyword>
<feature type="transmembrane region" description="Helical" evidence="13">
    <location>
        <begin position="254"/>
        <end position="275"/>
    </location>
</feature>
<keyword evidence="4 13" id="KW-0812">Transmembrane</keyword>
<feature type="domain" description="Major facilitator superfamily (MFS) profile" evidence="14">
    <location>
        <begin position="894"/>
        <end position="1318"/>
    </location>
</feature>
<feature type="transmembrane region" description="Helical" evidence="13">
    <location>
        <begin position="800"/>
        <end position="821"/>
    </location>
</feature>
<dbReference type="CDD" id="cd17318">
    <property type="entry name" value="MFS_SLC17"/>
    <property type="match status" value="1"/>
</dbReference>
<feature type="transmembrane region" description="Helical" evidence="13">
    <location>
        <begin position="295"/>
        <end position="316"/>
    </location>
</feature>
<comment type="similarity">
    <text evidence="2">Belongs to the major facilitator superfamily. Sodium/anion cotransporter family.</text>
</comment>
<keyword evidence="3" id="KW-0813">Transport</keyword>
<evidence type="ECO:0000256" key="7">
    <source>
        <dbReference type="ARBA" id="ARBA00023053"/>
    </source>
</evidence>
<organism evidence="15 16">
    <name type="scientific">Tribolium castaneum</name>
    <name type="common">Red flour beetle</name>
    <dbReference type="NCBI Taxonomy" id="7070"/>
    <lineage>
        <taxon>Eukaryota</taxon>
        <taxon>Metazoa</taxon>
        <taxon>Ecdysozoa</taxon>
        <taxon>Arthropoda</taxon>
        <taxon>Hexapoda</taxon>
        <taxon>Insecta</taxon>
        <taxon>Pterygota</taxon>
        <taxon>Neoptera</taxon>
        <taxon>Endopterygota</taxon>
        <taxon>Coleoptera</taxon>
        <taxon>Polyphaga</taxon>
        <taxon>Cucujiformia</taxon>
        <taxon>Tenebrionidae</taxon>
        <taxon>Tenebrionidae incertae sedis</taxon>
        <taxon>Tribolium</taxon>
    </lineage>
</organism>
<keyword evidence="7" id="KW-0915">Sodium</keyword>
<dbReference type="FunFam" id="1.20.1250.20:FF:000532">
    <property type="entry name" value="SLC (SoLute Carrier) homolog"/>
    <property type="match status" value="1"/>
</dbReference>
<dbReference type="InterPro" id="IPR036259">
    <property type="entry name" value="MFS_trans_sf"/>
</dbReference>
<feature type="transmembrane region" description="Helical" evidence="13">
    <location>
        <begin position="1123"/>
        <end position="1143"/>
    </location>
</feature>
<dbReference type="Gene3D" id="1.20.1250.20">
    <property type="entry name" value="MFS general substrate transporter like domains"/>
    <property type="match status" value="6"/>
</dbReference>
<feature type="transmembrane region" description="Helical" evidence="13">
    <location>
        <begin position="506"/>
        <end position="527"/>
    </location>
</feature>